<dbReference type="SUPFAM" id="SSF50978">
    <property type="entry name" value="WD40 repeat-like"/>
    <property type="match status" value="1"/>
</dbReference>
<evidence type="ECO:0000313" key="6">
    <source>
        <dbReference type="EMBL" id="KAK2075047.1"/>
    </source>
</evidence>
<dbReference type="EMBL" id="JAQQPM010000009">
    <property type="protein sequence ID" value="KAK2075047.1"/>
    <property type="molecule type" value="Genomic_DNA"/>
</dbReference>
<feature type="region of interest" description="Disordered" evidence="5">
    <location>
        <begin position="256"/>
        <end position="310"/>
    </location>
</feature>
<name>A0AAD9MG02_9PEZI</name>
<dbReference type="InterPro" id="IPR048720">
    <property type="entry name" value="PROPPIN"/>
</dbReference>
<comment type="caution">
    <text evidence="6">The sequence shown here is derived from an EMBL/GenBank/DDBJ whole genome shotgun (WGS) entry which is preliminary data.</text>
</comment>
<protein>
    <submittedName>
        <fullName evidence="6">Uncharacterized protein</fullName>
    </submittedName>
</protein>
<comment type="subcellular location">
    <subcellularLocation>
        <location evidence="1">Vacuole membrane</location>
        <topology evidence="1">Peripheral membrane protein</topology>
    </subcellularLocation>
</comment>
<proteinExistence type="inferred from homology"/>
<dbReference type="PANTHER" id="PTHR11227">
    <property type="entry name" value="WD-REPEAT PROTEIN INTERACTING WITH PHOSPHOINOSIDES WIPI -RELATED"/>
    <property type="match status" value="1"/>
</dbReference>
<feature type="compositionally biased region" description="Low complexity" evidence="5">
    <location>
        <begin position="277"/>
        <end position="291"/>
    </location>
</feature>
<evidence type="ECO:0000313" key="7">
    <source>
        <dbReference type="Proteomes" id="UP001217918"/>
    </source>
</evidence>
<dbReference type="InterPro" id="IPR036322">
    <property type="entry name" value="WD40_repeat_dom_sf"/>
</dbReference>
<evidence type="ECO:0000256" key="2">
    <source>
        <dbReference type="ARBA" id="ARBA00022574"/>
    </source>
</evidence>
<keyword evidence="3" id="KW-0677">Repeat</keyword>
<accession>A0AAD9MG02</accession>
<organism evidence="6 7">
    <name type="scientific">Phyllachora maydis</name>
    <dbReference type="NCBI Taxonomy" id="1825666"/>
    <lineage>
        <taxon>Eukaryota</taxon>
        <taxon>Fungi</taxon>
        <taxon>Dikarya</taxon>
        <taxon>Ascomycota</taxon>
        <taxon>Pezizomycotina</taxon>
        <taxon>Sordariomycetes</taxon>
        <taxon>Sordariomycetidae</taxon>
        <taxon>Phyllachorales</taxon>
        <taxon>Phyllachoraceae</taxon>
        <taxon>Phyllachora</taxon>
    </lineage>
</organism>
<gene>
    <name evidence="6" type="ORF">P8C59_009205</name>
</gene>
<keyword evidence="7" id="KW-1185">Reference proteome</keyword>
<reference evidence="6" key="1">
    <citation type="journal article" date="2023" name="Mol. Plant Microbe Interact.">
        <title>Elucidating the Obligate Nature and Biological Capacity of an Invasive Fungal Corn Pathogen.</title>
        <authorList>
            <person name="MacCready J.S."/>
            <person name="Roggenkamp E.M."/>
            <person name="Gdanetz K."/>
            <person name="Chilvers M.I."/>
        </authorList>
    </citation>
    <scope>NUCLEOTIDE SEQUENCE</scope>
    <source>
        <strain evidence="6">PM02</strain>
    </source>
</reference>
<evidence type="ECO:0000256" key="1">
    <source>
        <dbReference type="ARBA" id="ARBA00004148"/>
    </source>
</evidence>
<evidence type="ECO:0000256" key="4">
    <source>
        <dbReference type="ARBA" id="ARBA00025740"/>
    </source>
</evidence>
<dbReference type="InterPro" id="IPR015943">
    <property type="entry name" value="WD40/YVTN_repeat-like_dom_sf"/>
</dbReference>
<dbReference type="Gene3D" id="2.130.10.10">
    <property type="entry name" value="YVTN repeat-like/Quinoprotein amine dehydrogenase"/>
    <property type="match status" value="1"/>
</dbReference>
<sequence length="433" mass="45030">MNTRPLIDTAEPATVLSVAFNSCSNWFSAGMNHGFRVFHAPACTPVTRRDLHGGVGLAQMMDSANSTQFLALVGGGSRPLAPPNKVIIWNEDKKKDVLQITTLSPVRGVKLGRDRVVVVLQHSVRVYRFKKPPDLIAAYDTTDNRLGLCALSERTIAFPGRTAGQVQLVDIATGNVSIIPAHSSALRALCISPDGELLGTASEKGTLLRVFATANCARLAEVRRGIDPATIFSLAFSPSGAMLACTSDKFTLHIFDVPHPTKPPRKQPANPPPAPSQPAGTSGLPSSSSSSFPANNVSAGGAGEAGDGSKGKWGFLGRIPLMPRLFSDTYSVASAPFEGGPPAGGGDGDTGGSAPGAEAAPAPAPAPAPAAASASRPQPPSPQRGQIGWTSDTSLVVVGAGADARWEKFNISVGDEGRLECVREGWKRYGNVD</sequence>
<evidence type="ECO:0000256" key="3">
    <source>
        <dbReference type="ARBA" id="ARBA00022737"/>
    </source>
</evidence>
<dbReference type="AlphaFoldDB" id="A0AAD9MG02"/>
<feature type="region of interest" description="Disordered" evidence="5">
    <location>
        <begin position="337"/>
        <end position="390"/>
    </location>
</feature>
<evidence type="ECO:0000256" key="5">
    <source>
        <dbReference type="SAM" id="MobiDB-lite"/>
    </source>
</evidence>
<dbReference type="SMART" id="SM00320">
    <property type="entry name" value="WD40"/>
    <property type="match status" value="3"/>
</dbReference>
<comment type="similarity">
    <text evidence="4">Belongs to the WD repeat PROPPIN family.</text>
</comment>
<keyword evidence="2" id="KW-0853">WD repeat</keyword>
<dbReference type="Pfam" id="PF21032">
    <property type="entry name" value="PROPPIN"/>
    <property type="match status" value="1"/>
</dbReference>
<dbReference type="GO" id="GO:0005774">
    <property type="term" value="C:vacuolar membrane"/>
    <property type="evidence" value="ECO:0007669"/>
    <property type="project" value="UniProtKB-SubCell"/>
</dbReference>
<feature type="compositionally biased region" description="Gly residues" evidence="5">
    <location>
        <begin position="341"/>
        <end position="354"/>
    </location>
</feature>
<dbReference type="InterPro" id="IPR001680">
    <property type="entry name" value="WD40_rpt"/>
</dbReference>
<dbReference type="Proteomes" id="UP001217918">
    <property type="component" value="Unassembled WGS sequence"/>
</dbReference>